<comment type="catalytic activity">
    <reaction evidence="5">
        <text>L-methionyl-tRNA(fMet) + (6R)-10-formyltetrahydrofolate = N-formyl-L-methionyl-tRNA(fMet) + (6S)-5,6,7,8-tetrahydrofolate + H(+)</text>
        <dbReference type="Rhea" id="RHEA:24380"/>
        <dbReference type="Rhea" id="RHEA-COMP:9952"/>
        <dbReference type="Rhea" id="RHEA-COMP:9953"/>
        <dbReference type="ChEBI" id="CHEBI:15378"/>
        <dbReference type="ChEBI" id="CHEBI:57453"/>
        <dbReference type="ChEBI" id="CHEBI:78530"/>
        <dbReference type="ChEBI" id="CHEBI:78844"/>
        <dbReference type="ChEBI" id="CHEBI:195366"/>
        <dbReference type="EC" id="2.1.2.9"/>
    </reaction>
</comment>
<evidence type="ECO:0000259" key="6">
    <source>
        <dbReference type="Pfam" id="PF00551"/>
    </source>
</evidence>
<protein>
    <recommendedName>
        <fullName evidence="2 5">Methionyl-tRNA formyltransferase</fullName>
        <ecNumber evidence="2 5">2.1.2.9</ecNumber>
    </recommendedName>
</protein>
<name>A0A8J3HP72_9RICK</name>
<evidence type="ECO:0000256" key="4">
    <source>
        <dbReference type="ARBA" id="ARBA00022917"/>
    </source>
</evidence>
<sequence>MGSPNFAVTPLLSLIEAKYNVIAVYTKSPKSAGRGQKITKTPVHTIADQNNISVYTPSSLKTSDEIEIFRSLYPDIAIVVAYGLILPKSLLNIPKYGCINIHPSLLPRWRGAAPIQHAILTGDKETGVTIMQVDEHLDAGPIFMQRIININTIDNYQTLHNKLSILGSELLLQVLSDINKLIPKKQCTNGVSYTNKIEDYKIYLYDSAEVACRKIKALYPKAFFYLGDKRVKILDASYYEDDNKQNIKPGTIINCNMHIKLDGNSVLVPKILQMEGRKACTVDDFTCGYSIQEMEIL</sequence>
<reference evidence="8 9" key="1">
    <citation type="journal article" date="2021" name="Microb. Ecol.">
        <title>Candidatus Mesenet longicola: Novel Endosymbionts of Brontispa longissima that Induce Cytoplasmic Incompatibility.</title>
        <authorList>
            <person name="Takano S."/>
            <person name="Gotoh Y."/>
            <person name="Hayashi T."/>
        </authorList>
    </citation>
    <scope>NUCLEOTIDE SEQUENCE [LARGE SCALE GENOMIC DNA]</scope>
    <source>
        <strain evidence="8">L5</strain>
    </source>
</reference>
<dbReference type="InterPro" id="IPR002376">
    <property type="entry name" value="Formyl_transf_N"/>
</dbReference>
<dbReference type="AlphaFoldDB" id="A0A8J3HP72"/>
<dbReference type="SUPFAM" id="SSF50486">
    <property type="entry name" value="FMT C-terminal domain-like"/>
    <property type="match status" value="1"/>
</dbReference>
<dbReference type="InterPro" id="IPR041711">
    <property type="entry name" value="Met-tRNA-FMT_N"/>
</dbReference>
<dbReference type="InterPro" id="IPR036477">
    <property type="entry name" value="Formyl_transf_N_sf"/>
</dbReference>
<dbReference type="CDD" id="cd08704">
    <property type="entry name" value="Met_tRNA_FMT_C"/>
    <property type="match status" value="1"/>
</dbReference>
<dbReference type="Pfam" id="PF02911">
    <property type="entry name" value="Formyl_trans_C"/>
    <property type="match status" value="1"/>
</dbReference>
<dbReference type="PANTHER" id="PTHR11138">
    <property type="entry name" value="METHIONYL-TRNA FORMYLTRANSFERASE"/>
    <property type="match status" value="1"/>
</dbReference>
<dbReference type="GO" id="GO:0004479">
    <property type="term" value="F:methionyl-tRNA formyltransferase activity"/>
    <property type="evidence" value="ECO:0007669"/>
    <property type="project" value="UniProtKB-UniRule"/>
</dbReference>
<dbReference type="CDD" id="cd08646">
    <property type="entry name" value="FMT_core_Met-tRNA-FMT_N"/>
    <property type="match status" value="1"/>
</dbReference>
<dbReference type="NCBIfam" id="TIGR00460">
    <property type="entry name" value="fmt"/>
    <property type="match status" value="1"/>
</dbReference>
<evidence type="ECO:0000256" key="3">
    <source>
        <dbReference type="ARBA" id="ARBA00022679"/>
    </source>
</evidence>
<feature type="domain" description="Formyl transferase N-terminal" evidence="6">
    <location>
        <begin position="16"/>
        <end position="175"/>
    </location>
</feature>
<evidence type="ECO:0000313" key="8">
    <source>
        <dbReference type="EMBL" id="GHM59316.1"/>
    </source>
</evidence>
<dbReference type="InterPro" id="IPR005794">
    <property type="entry name" value="Fmt"/>
</dbReference>
<gene>
    <name evidence="5 8" type="primary">fmt</name>
    <name evidence="8" type="ORF">sL5_03090</name>
</gene>
<dbReference type="InterPro" id="IPR044135">
    <property type="entry name" value="Met-tRNA-FMT_C"/>
</dbReference>
<comment type="similarity">
    <text evidence="1 5">Belongs to the Fmt family.</text>
</comment>
<dbReference type="EMBL" id="BNGU01000008">
    <property type="protein sequence ID" value="GHM59316.1"/>
    <property type="molecule type" value="Genomic_DNA"/>
</dbReference>
<evidence type="ECO:0000256" key="5">
    <source>
        <dbReference type="HAMAP-Rule" id="MF_00182"/>
    </source>
</evidence>
<evidence type="ECO:0000256" key="1">
    <source>
        <dbReference type="ARBA" id="ARBA00010699"/>
    </source>
</evidence>
<proteinExistence type="inferred from homology"/>
<dbReference type="InterPro" id="IPR011034">
    <property type="entry name" value="Formyl_transferase-like_C_sf"/>
</dbReference>
<dbReference type="HAMAP" id="MF_00182">
    <property type="entry name" value="Formyl_trans"/>
    <property type="match status" value="1"/>
</dbReference>
<comment type="function">
    <text evidence="5">Attaches a formyl group to the free amino group of methionyl-tRNA(fMet). The formyl group appears to play a dual role in the initiator identity of N-formylmethionyl-tRNA by promoting its recognition by IF2 and preventing the misappropriation of this tRNA by the elongation apparatus.</text>
</comment>
<dbReference type="PANTHER" id="PTHR11138:SF5">
    <property type="entry name" value="METHIONYL-TRNA FORMYLTRANSFERASE, MITOCHONDRIAL"/>
    <property type="match status" value="1"/>
</dbReference>
<evidence type="ECO:0000256" key="2">
    <source>
        <dbReference type="ARBA" id="ARBA00012261"/>
    </source>
</evidence>
<dbReference type="EC" id="2.1.2.9" evidence="2 5"/>
<keyword evidence="3 5" id="KW-0808">Transferase</keyword>
<evidence type="ECO:0000313" key="9">
    <source>
        <dbReference type="Proteomes" id="UP000637906"/>
    </source>
</evidence>
<keyword evidence="4 5" id="KW-0648">Protein biosynthesis</keyword>
<evidence type="ECO:0000259" key="7">
    <source>
        <dbReference type="Pfam" id="PF02911"/>
    </source>
</evidence>
<keyword evidence="9" id="KW-1185">Reference proteome</keyword>
<comment type="caution">
    <text evidence="8">The sequence shown here is derived from an EMBL/GenBank/DDBJ whole genome shotgun (WGS) entry which is preliminary data.</text>
</comment>
<dbReference type="Pfam" id="PF00551">
    <property type="entry name" value="Formyl_trans_N"/>
    <property type="match status" value="1"/>
</dbReference>
<dbReference type="Proteomes" id="UP000637906">
    <property type="component" value="Unassembled WGS sequence"/>
</dbReference>
<organism evidence="8 9">
    <name type="scientific">Candidatus Mesenet longicola</name>
    <dbReference type="NCBI Taxonomy" id="1892558"/>
    <lineage>
        <taxon>Bacteria</taxon>
        <taxon>Pseudomonadati</taxon>
        <taxon>Pseudomonadota</taxon>
        <taxon>Alphaproteobacteria</taxon>
        <taxon>Rickettsiales</taxon>
        <taxon>Anaplasmataceae</taxon>
        <taxon>Candidatus Mesenet</taxon>
    </lineage>
</organism>
<accession>A0A8J3HP72</accession>
<dbReference type="InterPro" id="IPR005793">
    <property type="entry name" value="Formyl_trans_C"/>
</dbReference>
<feature type="domain" description="Formyl transferase C-terminal" evidence="7">
    <location>
        <begin position="198"/>
        <end position="289"/>
    </location>
</feature>
<dbReference type="SUPFAM" id="SSF53328">
    <property type="entry name" value="Formyltransferase"/>
    <property type="match status" value="1"/>
</dbReference>
<dbReference type="Gene3D" id="3.40.50.12230">
    <property type="match status" value="1"/>
</dbReference>
<feature type="binding site" evidence="5">
    <location>
        <begin position="104"/>
        <end position="107"/>
    </location>
    <ligand>
        <name>(6S)-5,6,7,8-tetrahydrofolate</name>
        <dbReference type="ChEBI" id="CHEBI:57453"/>
    </ligand>
</feature>